<evidence type="ECO:0000313" key="2">
    <source>
        <dbReference type="Proteomes" id="UP000577891"/>
    </source>
</evidence>
<dbReference type="EMBL" id="JABEQE010000013">
    <property type="protein sequence ID" value="MBB2173265.1"/>
    <property type="molecule type" value="Genomic_DNA"/>
</dbReference>
<name>A0A7W4P414_9PROT</name>
<reference evidence="1 2" key="1">
    <citation type="submission" date="2020-04" db="EMBL/GenBank/DDBJ databases">
        <title>Description of novel Gluconacetobacter.</title>
        <authorList>
            <person name="Sombolestani A."/>
        </authorList>
    </citation>
    <scope>NUCLEOTIDE SEQUENCE [LARGE SCALE GENOMIC DNA]</scope>
    <source>
        <strain evidence="1 2">LMG 27724</strain>
    </source>
</reference>
<protein>
    <submittedName>
        <fullName evidence="1">Uncharacterized protein</fullName>
    </submittedName>
</protein>
<organism evidence="1 2">
    <name type="scientific">Gluconacetobacter asukensis</name>
    <dbReference type="NCBI Taxonomy" id="1017181"/>
    <lineage>
        <taxon>Bacteria</taxon>
        <taxon>Pseudomonadati</taxon>
        <taxon>Pseudomonadota</taxon>
        <taxon>Alphaproteobacteria</taxon>
        <taxon>Acetobacterales</taxon>
        <taxon>Acetobacteraceae</taxon>
        <taxon>Gluconacetobacter</taxon>
    </lineage>
</organism>
<dbReference type="Proteomes" id="UP000577891">
    <property type="component" value="Unassembled WGS sequence"/>
</dbReference>
<dbReference type="RefSeq" id="WP_182979774.1">
    <property type="nucleotide sequence ID" value="NZ_BAABGB010000018.1"/>
</dbReference>
<keyword evidence="2" id="KW-1185">Reference proteome</keyword>
<gene>
    <name evidence="1" type="ORF">HLH35_14250</name>
</gene>
<comment type="caution">
    <text evidence="1">The sequence shown here is derived from an EMBL/GenBank/DDBJ whole genome shotgun (WGS) entry which is preliminary data.</text>
</comment>
<dbReference type="AlphaFoldDB" id="A0A7W4P414"/>
<sequence length="231" mass="26266">MIDASSFATLHNAFWAEHAPTSEHFVRRLNLEYTERWSPPIDKPREKIRAAFVSEFAFARFCGRASGLDPSQLDTAAFTETKKRLIPLMDDSKELDLPLSLIEKNQVKHLEESLVGFFGRRGKELYIRPIFKGCGYVDSSEADVISGSCLFEIKAVDRPFRSVDIKQLVTYYALNHASRQFDLESIGIFNPRRSVWFEMNFDEVSREISGQSAQELCDNVVLAVSSGDISR</sequence>
<evidence type="ECO:0000313" key="1">
    <source>
        <dbReference type="EMBL" id="MBB2173265.1"/>
    </source>
</evidence>
<accession>A0A7W4P414</accession>
<proteinExistence type="predicted"/>